<organism evidence="1 2">
    <name type="scientific">Aeoliella mucimassa</name>
    <dbReference type="NCBI Taxonomy" id="2527972"/>
    <lineage>
        <taxon>Bacteria</taxon>
        <taxon>Pseudomonadati</taxon>
        <taxon>Planctomycetota</taxon>
        <taxon>Planctomycetia</taxon>
        <taxon>Pirellulales</taxon>
        <taxon>Lacipirellulaceae</taxon>
        <taxon>Aeoliella</taxon>
    </lineage>
</organism>
<dbReference type="InterPro" id="IPR036412">
    <property type="entry name" value="HAD-like_sf"/>
</dbReference>
<dbReference type="KEGG" id="amuc:Pan181_12930"/>
<dbReference type="Pfam" id="PF00702">
    <property type="entry name" value="Hydrolase"/>
    <property type="match status" value="1"/>
</dbReference>
<dbReference type="OrthoDB" id="5504491at2"/>
<dbReference type="AlphaFoldDB" id="A0A518AK42"/>
<dbReference type="GO" id="GO:0008967">
    <property type="term" value="F:phosphoglycolate phosphatase activity"/>
    <property type="evidence" value="ECO:0007669"/>
    <property type="project" value="TreeGrafter"/>
</dbReference>
<dbReference type="GO" id="GO:0006281">
    <property type="term" value="P:DNA repair"/>
    <property type="evidence" value="ECO:0007669"/>
    <property type="project" value="TreeGrafter"/>
</dbReference>
<evidence type="ECO:0000313" key="2">
    <source>
        <dbReference type="Proteomes" id="UP000315750"/>
    </source>
</evidence>
<proteinExistence type="predicted"/>
<dbReference type="GO" id="GO:0005829">
    <property type="term" value="C:cytosol"/>
    <property type="evidence" value="ECO:0007669"/>
    <property type="project" value="TreeGrafter"/>
</dbReference>
<gene>
    <name evidence="1" type="primary">phnX_2</name>
    <name evidence="1" type="ORF">Pan181_12930</name>
</gene>
<reference evidence="1 2" key="1">
    <citation type="submission" date="2019-02" db="EMBL/GenBank/DDBJ databases">
        <title>Deep-cultivation of Planctomycetes and their phenomic and genomic characterization uncovers novel biology.</title>
        <authorList>
            <person name="Wiegand S."/>
            <person name="Jogler M."/>
            <person name="Boedeker C."/>
            <person name="Pinto D."/>
            <person name="Vollmers J."/>
            <person name="Rivas-Marin E."/>
            <person name="Kohn T."/>
            <person name="Peeters S.H."/>
            <person name="Heuer A."/>
            <person name="Rast P."/>
            <person name="Oberbeckmann S."/>
            <person name="Bunk B."/>
            <person name="Jeske O."/>
            <person name="Meyerdierks A."/>
            <person name="Storesund J.E."/>
            <person name="Kallscheuer N."/>
            <person name="Luecker S."/>
            <person name="Lage O.M."/>
            <person name="Pohl T."/>
            <person name="Merkel B.J."/>
            <person name="Hornburger P."/>
            <person name="Mueller R.-W."/>
            <person name="Bruemmer F."/>
            <person name="Labrenz M."/>
            <person name="Spormann A.M."/>
            <person name="Op den Camp H."/>
            <person name="Overmann J."/>
            <person name="Amann R."/>
            <person name="Jetten M.S.M."/>
            <person name="Mascher T."/>
            <person name="Medema M.H."/>
            <person name="Devos D.P."/>
            <person name="Kaster A.-K."/>
            <person name="Ovreas L."/>
            <person name="Rohde M."/>
            <person name="Galperin M.Y."/>
            <person name="Jogler C."/>
        </authorList>
    </citation>
    <scope>NUCLEOTIDE SEQUENCE [LARGE SCALE GENOMIC DNA]</scope>
    <source>
        <strain evidence="1 2">Pan181</strain>
    </source>
</reference>
<dbReference type="GO" id="GO:0050194">
    <property type="term" value="F:phosphonoacetaldehyde hydrolase activity"/>
    <property type="evidence" value="ECO:0007669"/>
    <property type="project" value="UniProtKB-EC"/>
</dbReference>
<dbReference type="InterPro" id="IPR023214">
    <property type="entry name" value="HAD_sf"/>
</dbReference>
<dbReference type="Proteomes" id="UP000315750">
    <property type="component" value="Chromosome"/>
</dbReference>
<dbReference type="InterPro" id="IPR050155">
    <property type="entry name" value="HAD-like_hydrolase_sf"/>
</dbReference>
<dbReference type="Gene3D" id="3.40.50.1000">
    <property type="entry name" value="HAD superfamily/HAD-like"/>
    <property type="match status" value="1"/>
</dbReference>
<evidence type="ECO:0000313" key="1">
    <source>
        <dbReference type="EMBL" id="QDU55107.1"/>
    </source>
</evidence>
<dbReference type="SUPFAM" id="SSF56784">
    <property type="entry name" value="HAD-like"/>
    <property type="match status" value="1"/>
</dbReference>
<dbReference type="EC" id="3.11.1.1" evidence="1"/>
<name>A0A518AK42_9BACT</name>
<accession>A0A518AK42</accession>
<sequence>MVVISIRILRDSFLHSRWIGGDLPHSPRCDQSVSYVSKNHAHLFSFALESPVSAVRMVMFDLAGTTVRDENYVAKCLHRAAVDVGIDVSLEEIGKNIGTNKRDLYKMLIARWRGDIASLEQLGTLQVSDADAALAEEAFHLYERYMLELYSNDIQEVPGASDTFRWLHDHDIKVATDTGFHKQINEAIMHRLGWLRDGLVDVALDVQDIPGERGRPTPYMIFRAMEQLGITSVHDVVKVGDQPADMMEGTNAGCRAVIGVLSGPLDAVTLGVHRHTHLLPSVAMLPQLFESEGWV</sequence>
<keyword evidence="1" id="KW-0378">Hydrolase</keyword>
<dbReference type="EMBL" id="CP036278">
    <property type="protein sequence ID" value="QDU55107.1"/>
    <property type="molecule type" value="Genomic_DNA"/>
</dbReference>
<dbReference type="SFLD" id="SFLDS00003">
    <property type="entry name" value="Haloacid_Dehalogenase"/>
    <property type="match status" value="1"/>
</dbReference>
<dbReference type="SFLD" id="SFLDG01129">
    <property type="entry name" value="C1.5:_HAD__Beta-PGM__Phosphata"/>
    <property type="match status" value="1"/>
</dbReference>
<dbReference type="PANTHER" id="PTHR43434">
    <property type="entry name" value="PHOSPHOGLYCOLATE PHOSPHATASE"/>
    <property type="match status" value="1"/>
</dbReference>
<protein>
    <submittedName>
        <fullName evidence="1">Phosphonoacetaldehyde hydrolase</fullName>
        <ecNumber evidence="1">3.11.1.1</ecNumber>
    </submittedName>
</protein>
<dbReference type="PANTHER" id="PTHR43434:SF19">
    <property type="entry name" value="PHOSPHONOACETALDEHYDE HYDROLASE"/>
    <property type="match status" value="1"/>
</dbReference>
<keyword evidence="2" id="KW-1185">Reference proteome</keyword>